<organism evidence="1 2">
    <name type="scientific">Prevotella aff. ruminicola Tc2-24</name>
    <dbReference type="NCBI Taxonomy" id="81582"/>
    <lineage>
        <taxon>Bacteria</taxon>
        <taxon>Pseudomonadati</taxon>
        <taxon>Bacteroidota</taxon>
        <taxon>Bacteroidia</taxon>
        <taxon>Bacteroidales</taxon>
        <taxon>Prevotellaceae</taxon>
        <taxon>Prevotella</taxon>
    </lineage>
</organism>
<evidence type="ECO:0000313" key="2">
    <source>
        <dbReference type="Proteomes" id="UP000199373"/>
    </source>
</evidence>
<reference evidence="1 2" key="1">
    <citation type="submission" date="2016-10" db="EMBL/GenBank/DDBJ databases">
        <authorList>
            <person name="de Groot N.N."/>
        </authorList>
    </citation>
    <scope>NUCLEOTIDE SEQUENCE [LARGE SCALE GENOMIC DNA]</scope>
    <source>
        <strain evidence="1 2">TC2-24</strain>
    </source>
</reference>
<proteinExistence type="predicted"/>
<dbReference type="EMBL" id="FOIQ01000001">
    <property type="protein sequence ID" value="SEV86797.1"/>
    <property type="molecule type" value="Genomic_DNA"/>
</dbReference>
<name>A0A1I0MEG0_9BACT</name>
<keyword evidence="2" id="KW-1185">Reference proteome</keyword>
<gene>
    <name evidence="1" type="ORF">SAMN04487850_0599</name>
</gene>
<accession>A0A1I0MEG0</accession>
<evidence type="ECO:0000313" key="1">
    <source>
        <dbReference type="EMBL" id="SEV86797.1"/>
    </source>
</evidence>
<protein>
    <submittedName>
        <fullName evidence="1">Uncharacterized protein</fullName>
    </submittedName>
</protein>
<dbReference type="AlphaFoldDB" id="A0A1I0MEG0"/>
<sequence>MGSNLREKYLHSKEQLIQNNSGSEELKKDKALHFFISCTSLLQFFFVPLHTETRVVPHRSGYSTLK</sequence>
<dbReference type="Proteomes" id="UP000199373">
    <property type="component" value="Unassembled WGS sequence"/>
</dbReference>